<feature type="region of interest" description="Disordered" evidence="1">
    <location>
        <begin position="145"/>
        <end position="186"/>
    </location>
</feature>
<keyword evidence="2" id="KW-1133">Transmembrane helix</keyword>
<evidence type="ECO:0000256" key="1">
    <source>
        <dbReference type="SAM" id="MobiDB-lite"/>
    </source>
</evidence>
<evidence type="ECO:0000313" key="4">
    <source>
        <dbReference type="Proteomes" id="UP001172155"/>
    </source>
</evidence>
<name>A0AA40EJM7_9PEZI</name>
<reference evidence="3" key="1">
    <citation type="submission" date="2023-06" db="EMBL/GenBank/DDBJ databases">
        <title>Genome-scale phylogeny and comparative genomics of the fungal order Sordariales.</title>
        <authorList>
            <consortium name="Lawrence Berkeley National Laboratory"/>
            <person name="Hensen N."/>
            <person name="Bonometti L."/>
            <person name="Westerberg I."/>
            <person name="Brannstrom I.O."/>
            <person name="Guillou S."/>
            <person name="Cros-Aarteil S."/>
            <person name="Calhoun S."/>
            <person name="Haridas S."/>
            <person name="Kuo A."/>
            <person name="Mondo S."/>
            <person name="Pangilinan J."/>
            <person name="Riley R."/>
            <person name="LaButti K."/>
            <person name="Andreopoulos B."/>
            <person name="Lipzen A."/>
            <person name="Chen C."/>
            <person name="Yanf M."/>
            <person name="Daum C."/>
            <person name="Ng V."/>
            <person name="Clum A."/>
            <person name="Steindorff A."/>
            <person name="Ohm R."/>
            <person name="Martin F."/>
            <person name="Silar P."/>
            <person name="Natvig D."/>
            <person name="Lalanne C."/>
            <person name="Gautier V."/>
            <person name="Ament-velasquez S.L."/>
            <person name="Kruys A."/>
            <person name="Hutchinson M.I."/>
            <person name="Powell A.J."/>
            <person name="Barry K."/>
            <person name="Miller A.N."/>
            <person name="Grigoriev I.V."/>
            <person name="Debuchy R."/>
            <person name="Gladieux P."/>
            <person name="Thoren M.H."/>
            <person name="Johannesson H."/>
        </authorList>
    </citation>
    <scope>NUCLEOTIDE SEQUENCE</scope>
    <source>
        <strain evidence="3">SMH3187-1</strain>
    </source>
</reference>
<proteinExistence type="predicted"/>
<dbReference type="Proteomes" id="UP001172155">
    <property type="component" value="Unassembled WGS sequence"/>
</dbReference>
<keyword evidence="2" id="KW-0472">Membrane</keyword>
<keyword evidence="2" id="KW-0812">Transmembrane</keyword>
<evidence type="ECO:0000256" key="2">
    <source>
        <dbReference type="SAM" id="Phobius"/>
    </source>
</evidence>
<sequence>MNPPPRPVLPLFSSSDFDRFMSILFLLPLALLPIRVFMGEIPLSSGCTDQAATPRHKIPKRQDIQLDPTKPPTRPKYFHTAPGSPCLSKQFPISLTAGSIPETRACDRQNVYGAWPRVSSTTNLDQDKKGKKNIKRGQVPWRYRAESQPQQPCPESRRRRTNPTLHRVGPWANDHGAGGGKPQCDLDNIERRRRRWCGRG</sequence>
<comment type="caution">
    <text evidence="3">The sequence shown here is derived from an EMBL/GenBank/DDBJ whole genome shotgun (WGS) entry which is preliminary data.</text>
</comment>
<protein>
    <submittedName>
        <fullName evidence="3">Uncharacterized protein</fullName>
    </submittedName>
</protein>
<evidence type="ECO:0000313" key="3">
    <source>
        <dbReference type="EMBL" id="KAK0740568.1"/>
    </source>
</evidence>
<keyword evidence="4" id="KW-1185">Reference proteome</keyword>
<accession>A0AA40EJM7</accession>
<feature type="transmembrane region" description="Helical" evidence="2">
    <location>
        <begin position="20"/>
        <end position="38"/>
    </location>
</feature>
<dbReference type="EMBL" id="JAUKUD010000006">
    <property type="protein sequence ID" value="KAK0740568.1"/>
    <property type="molecule type" value="Genomic_DNA"/>
</dbReference>
<gene>
    <name evidence="3" type="ORF">B0T18DRAFT_212039</name>
</gene>
<dbReference type="AlphaFoldDB" id="A0AA40EJM7"/>
<organism evidence="3 4">
    <name type="scientific">Schizothecium vesticola</name>
    <dbReference type="NCBI Taxonomy" id="314040"/>
    <lineage>
        <taxon>Eukaryota</taxon>
        <taxon>Fungi</taxon>
        <taxon>Dikarya</taxon>
        <taxon>Ascomycota</taxon>
        <taxon>Pezizomycotina</taxon>
        <taxon>Sordariomycetes</taxon>
        <taxon>Sordariomycetidae</taxon>
        <taxon>Sordariales</taxon>
        <taxon>Schizotheciaceae</taxon>
        <taxon>Schizothecium</taxon>
    </lineage>
</organism>